<organism evidence="1 2">
    <name type="scientific">Spirodela intermedia</name>
    <name type="common">Intermediate duckweed</name>
    <dbReference type="NCBI Taxonomy" id="51605"/>
    <lineage>
        <taxon>Eukaryota</taxon>
        <taxon>Viridiplantae</taxon>
        <taxon>Streptophyta</taxon>
        <taxon>Embryophyta</taxon>
        <taxon>Tracheophyta</taxon>
        <taxon>Spermatophyta</taxon>
        <taxon>Magnoliopsida</taxon>
        <taxon>Liliopsida</taxon>
        <taxon>Araceae</taxon>
        <taxon>Lemnoideae</taxon>
        <taxon>Spirodela</taxon>
    </lineage>
</organism>
<proteinExistence type="predicted"/>
<protein>
    <submittedName>
        <fullName evidence="1">Uncharacterized protein</fullName>
    </submittedName>
</protein>
<evidence type="ECO:0000313" key="2">
    <source>
        <dbReference type="Proteomes" id="UP000663760"/>
    </source>
</evidence>
<reference evidence="1" key="1">
    <citation type="submission" date="2020-02" db="EMBL/GenBank/DDBJ databases">
        <authorList>
            <person name="Scholz U."/>
            <person name="Mascher M."/>
            <person name="Fiebig A."/>
        </authorList>
    </citation>
    <scope>NUCLEOTIDE SEQUENCE</scope>
</reference>
<dbReference type="EMBL" id="LR746268">
    <property type="protein sequence ID" value="CAA7396827.1"/>
    <property type="molecule type" value="Genomic_DNA"/>
</dbReference>
<dbReference type="AlphaFoldDB" id="A0A7I8KGB2"/>
<gene>
    <name evidence="1" type="ORF">SI8410_05007490</name>
</gene>
<name>A0A7I8KGB2_SPIIN</name>
<accession>A0A7I8KGB2</accession>
<dbReference type="Proteomes" id="UP000663760">
    <property type="component" value="Chromosome 5"/>
</dbReference>
<evidence type="ECO:0000313" key="1">
    <source>
        <dbReference type="EMBL" id="CAA7396827.1"/>
    </source>
</evidence>
<keyword evidence="2" id="KW-1185">Reference proteome</keyword>
<sequence>MTQNGEGPKWIGCHVYGGPYRSANYLDQADRCMTRARST</sequence>